<dbReference type="Gene3D" id="1.10.30.10">
    <property type="entry name" value="High mobility group box domain"/>
    <property type="match status" value="1"/>
</dbReference>
<evidence type="ECO:0000313" key="9">
    <source>
        <dbReference type="EMBL" id="KIW06552.1"/>
    </source>
</evidence>
<feature type="DNA-binding region" description="HMG box" evidence="6">
    <location>
        <begin position="158"/>
        <end position="226"/>
    </location>
</feature>
<keyword evidence="2" id="KW-0805">Transcription regulation</keyword>
<evidence type="ECO:0000256" key="6">
    <source>
        <dbReference type="PROSITE-ProRule" id="PRU00267"/>
    </source>
</evidence>
<dbReference type="InterPro" id="IPR036910">
    <property type="entry name" value="HMG_box_dom_sf"/>
</dbReference>
<feature type="region of interest" description="Disordered" evidence="7">
    <location>
        <begin position="481"/>
        <end position="512"/>
    </location>
</feature>
<feature type="region of interest" description="Disordered" evidence="7">
    <location>
        <begin position="27"/>
        <end position="118"/>
    </location>
</feature>
<dbReference type="HOGENOM" id="CLU_022445_0_0_1"/>
<feature type="compositionally biased region" description="Acidic residues" evidence="7">
    <location>
        <begin position="252"/>
        <end position="263"/>
    </location>
</feature>
<dbReference type="CDD" id="cd01389">
    <property type="entry name" value="HMG-box_ROX1-like"/>
    <property type="match status" value="1"/>
</dbReference>
<dbReference type="PANTHER" id="PTHR45803">
    <property type="entry name" value="SOX100B"/>
    <property type="match status" value="1"/>
</dbReference>
<feature type="region of interest" description="Disordered" evidence="7">
    <location>
        <begin position="220"/>
        <end position="282"/>
    </location>
</feature>
<name>A0A0D1Z0R3_9PEZI</name>
<dbReference type="InParanoid" id="A0A0D1Z0R3"/>
<dbReference type="InterPro" id="IPR009071">
    <property type="entry name" value="HMG_box_dom"/>
</dbReference>
<keyword evidence="3 6" id="KW-0238">DNA-binding</keyword>
<evidence type="ECO:0000313" key="10">
    <source>
        <dbReference type="Proteomes" id="UP000053259"/>
    </source>
</evidence>
<dbReference type="GO" id="GO:0005634">
    <property type="term" value="C:nucleus"/>
    <property type="evidence" value="ECO:0007669"/>
    <property type="project" value="UniProtKB-SubCell"/>
</dbReference>
<dbReference type="GO" id="GO:0000981">
    <property type="term" value="F:DNA-binding transcription factor activity, RNA polymerase II-specific"/>
    <property type="evidence" value="ECO:0007669"/>
    <property type="project" value="TreeGrafter"/>
</dbReference>
<dbReference type="AlphaFoldDB" id="A0A0D1Z0R3"/>
<dbReference type="VEuPathDB" id="FungiDB:PV09_02982"/>
<keyword evidence="4" id="KW-0804">Transcription</keyword>
<dbReference type="PANTHER" id="PTHR45803:SF5">
    <property type="entry name" value="SOX100B"/>
    <property type="match status" value="1"/>
</dbReference>
<keyword evidence="5 6" id="KW-0539">Nucleus</keyword>
<evidence type="ECO:0000256" key="1">
    <source>
        <dbReference type="ARBA" id="ARBA00004123"/>
    </source>
</evidence>
<evidence type="ECO:0000256" key="2">
    <source>
        <dbReference type="ARBA" id="ARBA00023015"/>
    </source>
</evidence>
<feature type="domain" description="HMG box" evidence="8">
    <location>
        <begin position="158"/>
        <end position="226"/>
    </location>
</feature>
<dbReference type="EMBL" id="KN847535">
    <property type="protein sequence ID" value="KIW06552.1"/>
    <property type="molecule type" value="Genomic_DNA"/>
</dbReference>
<feature type="compositionally biased region" description="Low complexity" evidence="7">
    <location>
        <begin position="90"/>
        <end position="99"/>
    </location>
</feature>
<sequence length="512" mass="56695">MAHEAYLPDQFGTSQYAESQQAVGLGTQHYDFKQQQTQGFCPDPRSTIESPFTQQGVGTSSSPPTPMSHNSDIRRTRSGRSMVRNDSPHSNVNRSSSTRSNRKKKASANEKHKTPRLTAPLSVLTKDMVDVPVRDMEAWVKRSAEERAKEAEKRNGYITRPMNSFMLYRSAYAERTKMWCLHNNHQVVSSVSGESWPLEPPEVREFYNELAKIERINHQNAHPDYKFSPSKPGTVSGGSGSSGKKRSRMSEEDSELSDVDDPDWAAVSETRSRPSKRAGRDAGYTAHANLSDVQGHFSEIYSRNGSNWGQAVRPLPMSALPYHPISYPQQFYPSPTMQHRTVQMLLPPERQQQGAFGNVLFDNPSMPANQALIGLPGGNHAELLGLSTGFDHQVDPMLLAFNDGNGPGANLDALSAYTSNYEPPNFAAQYRIEHGAGGPLITDYRPKEWVPDSTSPGFENTATEFDKLWDEHELDRRLDMQGEHGLSGDGMADQQSGPVTGLGELVKAAETA</sequence>
<evidence type="ECO:0000256" key="7">
    <source>
        <dbReference type="SAM" id="MobiDB-lite"/>
    </source>
</evidence>
<organism evidence="9 10">
    <name type="scientific">Verruconis gallopava</name>
    <dbReference type="NCBI Taxonomy" id="253628"/>
    <lineage>
        <taxon>Eukaryota</taxon>
        <taxon>Fungi</taxon>
        <taxon>Dikarya</taxon>
        <taxon>Ascomycota</taxon>
        <taxon>Pezizomycotina</taxon>
        <taxon>Dothideomycetes</taxon>
        <taxon>Pleosporomycetidae</taxon>
        <taxon>Venturiales</taxon>
        <taxon>Sympoventuriaceae</taxon>
        <taxon>Verruconis</taxon>
    </lineage>
</organism>
<keyword evidence="10" id="KW-1185">Reference proteome</keyword>
<reference evidence="9 10" key="1">
    <citation type="submission" date="2015-01" db="EMBL/GenBank/DDBJ databases">
        <title>The Genome Sequence of Ochroconis gallopava CBS43764.</title>
        <authorList>
            <consortium name="The Broad Institute Genomics Platform"/>
            <person name="Cuomo C."/>
            <person name="de Hoog S."/>
            <person name="Gorbushina A."/>
            <person name="Stielow B."/>
            <person name="Teixiera M."/>
            <person name="Abouelleil A."/>
            <person name="Chapman S.B."/>
            <person name="Priest M."/>
            <person name="Young S.K."/>
            <person name="Wortman J."/>
            <person name="Nusbaum C."/>
            <person name="Birren B."/>
        </authorList>
    </citation>
    <scope>NUCLEOTIDE SEQUENCE [LARGE SCALE GENOMIC DNA]</scope>
    <source>
        <strain evidence="9 10">CBS 43764</strain>
    </source>
</reference>
<dbReference type="OrthoDB" id="2307332at2759"/>
<dbReference type="RefSeq" id="XP_016216421.1">
    <property type="nucleotide sequence ID" value="XM_016356115.1"/>
</dbReference>
<dbReference type="PROSITE" id="PS50118">
    <property type="entry name" value="HMG_BOX_2"/>
    <property type="match status" value="1"/>
</dbReference>
<evidence type="ECO:0000256" key="3">
    <source>
        <dbReference type="ARBA" id="ARBA00023125"/>
    </source>
</evidence>
<dbReference type="Proteomes" id="UP000053259">
    <property type="component" value="Unassembled WGS sequence"/>
</dbReference>
<dbReference type="SUPFAM" id="SSF47095">
    <property type="entry name" value="HMG-box"/>
    <property type="match status" value="1"/>
</dbReference>
<dbReference type="STRING" id="253628.A0A0D1Z0R3"/>
<accession>A0A0D1Z0R3</accession>
<evidence type="ECO:0000256" key="4">
    <source>
        <dbReference type="ARBA" id="ARBA00023163"/>
    </source>
</evidence>
<dbReference type="Pfam" id="PF00505">
    <property type="entry name" value="HMG_box"/>
    <property type="match status" value="1"/>
</dbReference>
<protein>
    <recommendedName>
        <fullName evidence="8">HMG box domain-containing protein</fullName>
    </recommendedName>
</protein>
<dbReference type="InterPro" id="IPR050917">
    <property type="entry name" value="SOX_TF"/>
</dbReference>
<gene>
    <name evidence="9" type="ORF">PV09_02982</name>
</gene>
<dbReference type="GeneID" id="27310955"/>
<proteinExistence type="predicted"/>
<dbReference type="GO" id="GO:0000978">
    <property type="term" value="F:RNA polymerase II cis-regulatory region sequence-specific DNA binding"/>
    <property type="evidence" value="ECO:0007669"/>
    <property type="project" value="TreeGrafter"/>
</dbReference>
<dbReference type="SMART" id="SM00398">
    <property type="entry name" value="HMG"/>
    <property type="match status" value="1"/>
</dbReference>
<evidence type="ECO:0000259" key="8">
    <source>
        <dbReference type="PROSITE" id="PS50118"/>
    </source>
</evidence>
<feature type="compositionally biased region" description="Polar residues" evidence="7">
    <location>
        <begin position="47"/>
        <end position="70"/>
    </location>
</feature>
<evidence type="ECO:0000256" key="5">
    <source>
        <dbReference type="ARBA" id="ARBA00023242"/>
    </source>
</evidence>
<comment type="subcellular location">
    <subcellularLocation>
        <location evidence="1">Nucleus</location>
    </subcellularLocation>
</comment>